<dbReference type="InterPro" id="IPR020783">
    <property type="entry name" value="Ribosomal_uL11_C"/>
</dbReference>
<evidence type="ECO:0000313" key="5">
    <source>
        <dbReference type="Proteomes" id="UP000005239"/>
    </source>
</evidence>
<dbReference type="GO" id="GO:0022625">
    <property type="term" value="C:cytosolic large ribosomal subunit"/>
    <property type="evidence" value="ECO:0000318"/>
    <property type="project" value="GO_Central"/>
</dbReference>
<evidence type="ECO:0000256" key="3">
    <source>
        <dbReference type="ARBA" id="ARBA00023274"/>
    </source>
</evidence>
<dbReference type="PANTHER" id="PTHR11661:SF2">
    <property type="entry name" value="LARGE RIBOSOMAL SUBUNIT PROTEIN UL11"/>
    <property type="match status" value="1"/>
</dbReference>
<dbReference type="OrthoDB" id="1478556at2759"/>
<accession>A0A8R1URS9</accession>
<gene>
    <name evidence="4" type="primary">WBGene00275723</name>
</gene>
<evidence type="ECO:0000313" key="4">
    <source>
        <dbReference type="EnsemblMetazoa" id="PPA37354.1"/>
    </source>
</evidence>
<dbReference type="InterPro" id="IPR000911">
    <property type="entry name" value="Ribosomal_uL11"/>
</dbReference>
<reference evidence="4" key="2">
    <citation type="submission" date="2022-06" db="UniProtKB">
        <authorList>
            <consortium name="EnsemblMetazoa"/>
        </authorList>
    </citation>
    <scope>IDENTIFICATION</scope>
    <source>
        <strain evidence="4">PS312</strain>
    </source>
</reference>
<evidence type="ECO:0000256" key="1">
    <source>
        <dbReference type="ARBA" id="ARBA00010537"/>
    </source>
</evidence>
<reference evidence="5" key="1">
    <citation type="journal article" date="2008" name="Nat. Genet.">
        <title>The Pristionchus pacificus genome provides a unique perspective on nematode lifestyle and parasitism.</title>
        <authorList>
            <person name="Dieterich C."/>
            <person name="Clifton S.W."/>
            <person name="Schuster L.N."/>
            <person name="Chinwalla A."/>
            <person name="Delehaunty K."/>
            <person name="Dinkelacker I."/>
            <person name="Fulton L."/>
            <person name="Fulton R."/>
            <person name="Godfrey J."/>
            <person name="Minx P."/>
            <person name="Mitreva M."/>
            <person name="Roeseler W."/>
            <person name="Tian H."/>
            <person name="Witte H."/>
            <person name="Yang S.P."/>
            <person name="Wilson R.K."/>
            <person name="Sommer R.J."/>
        </authorList>
    </citation>
    <scope>NUCLEOTIDE SEQUENCE [LARGE SCALE GENOMIC DNA]</scope>
    <source>
        <strain evidence="5">PS312</strain>
    </source>
</reference>
<dbReference type="Gene3D" id="3.30.1550.10">
    <property type="entry name" value="Ribosomal protein L11/L12, N-terminal domain"/>
    <property type="match status" value="1"/>
</dbReference>
<protein>
    <submittedName>
        <fullName evidence="4">Ribosomal protein</fullName>
    </submittedName>
</protein>
<dbReference type="SUPFAM" id="SSF46906">
    <property type="entry name" value="Ribosomal protein L11, C-terminal domain"/>
    <property type="match status" value="1"/>
</dbReference>
<dbReference type="Gene3D" id="1.10.10.250">
    <property type="entry name" value="Ribosomal protein L11, C-terminal domain"/>
    <property type="match status" value="1"/>
</dbReference>
<organism evidence="4 5">
    <name type="scientific">Pristionchus pacificus</name>
    <name type="common">Parasitic nematode worm</name>
    <dbReference type="NCBI Taxonomy" id="54126"/>
    <lineage>
        <taxon>Eukaryota</taxon>
        <taxon>Metazoa</taxon>
        <taxon>Ecdysozoa</taxon>
        <taxon>Nematoda</taxon>
        <taxon>Chromadorea</taxon>
        <taxon>Rhabditida</taxon>
        <taxon>Rhabditina</taxon>
        <taxon>Diplogasteromorpha</taxon>
        <taxon>Diplogasteroidea</taxon>
        <taxon>Neodiplogasteridae</taxon>
        <taxon>Pristionchus</taxon>
    </lineage>
</organism>
<proteinExistence type="inferred from homology"/>
<dbReference type="SUPFAM" id="SSF53850">
    <property type="entry name" value="Periplasmic binding protein-like II"/>
    <property type="match status" value="1"/>
</dbReference>
<comment type="similarity">
    <text evidence="1">Belongs to the universal ribosomal protein uL11 family.</text>
</comment>
<dbReference type="EnsemblMetazoa" id="PPA37354.1">
    <property type="protein sequence ID" value="PPA37354.1"/>
    <property type="gene ID" value="WBGene00275723"/>
</dbReference>
<dbReference type="SUPFAM" id="SSF54747">
    <property type="entry name" value="Ribosomal L11/L12e N-terminal domain"/>
    <property type="match status" value="1"/>
</dbReference>
<dbReference type="SMART" id="SM00649">
    <property type="entry name" value="RL11"/>
    <property type="match status" value="1"/>
</dbReference>
<dbReference type="GO" id="GO:0006412">
    <property type="term" value="P:translation"/>
    <property type="evidence" value="ECO:0000318"/>
    <property type="project" value="GO_Central"/>
</dbReference>
<dbReference type="InterPro" id="IPR036796">
    <property type="entry name" value="Ribosomal_uL11_N_sf"/>
</dbReference>
<keyword evidence="3" id="KW-0687">Ribonucleoprotein</keyword>
<sequence length="553" mass="62959">MHLVYFFTQRTTFAARECLMRPPAFQGHYFIGNSGEYFPYCYRNRFTNNLEGIYLFVWQIIAKQTGATFTPKFVTYDSAESVANLTFDGLQGAVLRGGLLTAFEGTSMVPGMPFLYRYTMPFFESSVSLYETRRTTLSGLPANYILYPQVLQRYADAILSPKKVGDDIAKATGDWKGLKVTCKLTIQIRQAKIDVVPSAASLIIKELKEPPRDRKEVKNVKHNGNITFDALLKIARIMRPLSMAHKLEGTVLEIFRFRSDHILKNLLLLFVAILFFTSVIDSACHVVYRIMGRPDKGRSFQYTFLIPSIMLVLAIHNAGYSGNSLSRPPEATTYDKLMTTMMGGARQFVLEPKYLITYKADFDHFMGPASKPFSIAQSIFERFEKLCSDASLVSAIFTLDLATVAAIKGRCTLVRIPTPGYISGLMNFDDSRYYGMVFGKNYSTNKMVELTNQVLLRYFREEQMFNMWIPRFAKTYVGNIWGDTSKKKMEDQYAPYRFENLNGLMPIIYAFYGACILIFIVELVGYHSGFASARRWLAKITAAFQYIKCMGVK</sequence>
<accession>A0A2A6BTA2</accession>
<dbReference type="GO" id="GO:0003735">
    <property type="term" value="F:structural constituent of ribosome"/>
    <property type="evidence" value="ECO:0000318"/>
    <property type="project" value="GO_Central"/>
</dbReference>
<dbReference type="Pfam" id="PF00298">
    <property type="entry name" value="Ribosomal_L11"/>
    <property type="match status" value="1"/>
</dbReference>
<dbReference type="AlphaFoldDB" id="A0A2A6BTA2"/>
<keyword evidence="5" id="KW-1185">Reference proteome</keyword>
<dbReference type="PANTHER" id="PTHR11661">
    <property type="entry name" value="60S RIBOSOMAL PROTEIN L12"/>
    <property type="match status" value="1"/>
</dbReference>
<evidence type="ECO:0000256" key="2">
    <source>
        <dbReference type="ARBA" id="ARBA00022980"/>
    </source>
</evidence>
<dbReference type="Proteomes" id="UP000005239">
    <property type="component" value="Unassembled WGS sequence"/>
</dbReference>
<keyword evidence="2" id="KW-0689">Ribosomal protein</keyword>
<dbReference type="InterPro" id="IPR036769">
    <property type="entry name" value="Ribosomal_uL11_C_sf"/>
</dbReference>
<dbReference type="GO" id="GO:0070180">
    <property type="term" value="F:large ribosomal subunit rRNA binding"/>
    <property type="evidence" value="ECO:0000318"/>
    <property type="project" value="GO_Central"/>
</dbReference>
<name>A0A2A6BTA2_PRIPA</name>